<keyword evidence="5" id="KW-1185">Reference proteome</keyword>
<keyword evidence="3" id="KW-0472">Membrane</keyword>
<reference evidence="5" key="1">
    <citation type="journal article" date="2019" name="Int. J. Syst. Evol. Microbiol.">
        <title>The Global Catalogue of Microorganisms (GCM) 10K type strain sequencing project: providing services to taxonomists for standard genome sequencing and annotation.</title>
        <authorList>
            <consortium name="The Broad Institute Genomics Platform"/>
            <consortium name="The Broad Institute Genome Sequencing Center for Infectious Disease"/>
            <person name="Wu L."/>
            <person name="Ma J."/>
        </authorList>
    </citation>
    <scope>NUCLEOTIDE SEQUENCE [LARGE SCALE GENOMIC DNA]</scope>
    <source>
        <strain evidence="5">JCM 17759</strain>
    </source>
</reference>
<keyword evidence="3" id="KW-1133">Transmembrane helix</keyword>
<evidence type="ECO:0000256" key="3">
    <source>
        <dbReference type="SAM" id="Phobius"/>
    </source>
</evidence>
<evidence type="ECO:0000313" key="4">
    <source>
        <dbReference type="EMBL" id="GAA4467760.1"/>
    </source>
</evidence>
<feature type="transmembrane region" description="Helical" evidence="3">
    <location>
        <begin position="188"/>
        <end position="206"/>
    </location>
</feature>
<accession>A0ABP8NI72</accession>
<evidence type="ECO:0000313" key="5">
    <source>
        <dbReference type="Proteomes" id="UP001500840"/>
    </source>
</evidence>
<protein>
    <recommendedName>
        <fullName evidence="6">Transmembrane protein</fullName>
    </recommendedName>
</protein>
<proteinExistence type="predicted"/>
<evidence type="ECO:0008006" key="6">
    <source>
        <dbReference type="Google" id="ProtNLM"/>
    </source>
</evidence>
<feature type="coiled-coil region" evidence="1">
    <location>
        <begin position="638"/>
        <end position="665"/>
    </location>
</feature>
<evidence type="ECO:0000256" key="2">
    <source>
        <dbReference type="SAM" id="MobiDB-lite"/>
    </source>
</evidence>
<dbReference type="Proteomes" id="UP001500840">
    <property type="component" value="Unassembled WGS sequence"/>
</dbReference>
<feature type="compositionally biased region" description="Polar residues" evidence="2">
    <location>
        <begin position="299"/>
        <end position="322"/>
    </location>
</feature>
<evidence type="ECO:0000256" key="1">
    <source>
        <dbReference type="SAM" id="Coils"/>
    </source>
</evidence>
<feature type="region of interest" description="Disordered" evidence="2">
    <location>
        <begin position="295"/>
        <end position="323"/>
    </location>
</feature>
<dbReference type="RefSeq" id="WP_345327191.1">
    <property type="nucleotide sequence ID" value="NZ_BAABGA010000090.1"/>
</dbReference>
<gene>
    <name evidence="4" type="ORF">GCM10023156_58140</name>
</gene>
<name>A0ABP8NI72_9BACT</name>
<sequence length="688" mass="74455">MSSSTTESVRDILARLGPPPPDIADIWCEQARAIADDIASRTGQPLPPIDLADWLVDPHGTVGVRWRPSTRENAGPDHPITSVSAAADTVDNIDTINRTRLAEFRNQVCGELSPPQPTHDPPTTSCLPVHVSEILDQTSPDQTSPDDASPDDASPDDASLGDTSLGDEASAYAESKKRRRRSPLPTRNIAFAVVAGCLVLLAAWWLTGRSSISPDSADAQVTATPDAAGLTPRVHQPDAASFGNGTKFPNEADASDALPTQTLESFAMTDPAADADHSLTESTSLLPFDSLVPAMNPSHFETSPQPQPVDASSSTSSEQNSLADKDFSAAATLDESSLSIRVGDADVPQADALATHPENEAPESPQSVRTVKVQSFQLPAIDETAVSQPIGDWPVTDAVLDRLALEFPLPISIAMKRSPAATANPAAVFDLLDTRNQTSLALLSRQSDGLAFQWQDTANSSSQSRLLLHGRLRDTTGNVIYFRPRIEADAWTLAFDKSDFHPSWDLDGLLPPKVARLKIEFDLPDEVEEAWIEPIDPASPRRTSGIAVLALKDNENVRVGLRFDIKCTTKLACQIRVAGRLDPAFAWQTFTEAGLADFANVLLSKADLVQQQIANVEAIYDRADTDGRRILRPRRTAIKSHAEQLTELSRRVAELQSLVALLQTSAKLRFRVSVQWSDSEQVILTQQE</sequence>
<organism evidence="4 5">
    <name type="scientific">Novipirellula rosea</name>
    <dbReference type="NCBI Taxonomy" id="1031540"/>
    <lineage>
        <taxon>Bacteria</taxon>
        <taxon>Pseudomonadati</taxon>
        <taxon>Planctomycetota</taxon>
        <taxon>Planctomycetia</taxon>
        <taxon>Pirellulales</taxon>
        <taxon>Pirellulaceae</taxon>
        <taxon>Novipirellula</taxon>
    </lineage>
</organism>
<feature type="region of interest" description="Disordered" evidence="2">
    <location>
        <begin position="137"/>
        <end position="182"/>
    </location>
</feature>
<keyword evidence="1" id="KW-0175">Coiled coil</keyword>
<dbReference type="EMBL" id="BAABGA010000090">
    <property type="protein sequence ID" value="GAA4467760.1"/>
    <property type="molecule type" value="Genomic_DNA"/>
</dbReference>
<keyword evidence="3" id="KW-0812">Transmembrane</keyword>
<comment type="caution">
    <text evidence="4">The sequence shown here is derived from an EMBL/GenBank/DDBJ whole genome shotgun (WGS) entry which is preliminary data.</text>
</comment>